<protein>
    <submittedName>
        <fullName evidence="7">Holliday junction resolvase-like protein</fullName>
    </submittedName>
</protein>
<dbReference type="EMBL" id="FN647812">
    <property type="protein sequence ID" value="CBN78349.1"/>
    <property type="molecule type" value="Genomic_DNA"/>
</dbReference>
<dbReference type="AlphaFoldDB" id="D8LCY2"/>
<dbReference type="PANTHER" id="PTHR33317">
    <property type="entry name" value="POLYNUCLEOTIDYL TRANSFERASE, RIBONUCLEASE H-LIKE SUPERFAMILY PROTEIN"/>
    <property type="match status" value="1"/>
</dbReference>
<reference evidence="7 8" key="1">
    <citation type="journal article" date="2010" name="Nature">
        <title>The Ectocarpus genome and the independent evolution of multicellularity in brown algae.</title>
        <authorList>
            <person name="Cock J.M."/>
            <person name="Sterck L."/>
            <person name="Rouze P."/>
            <person name="Scornet D."/>
            <person name="Allen A.E."/>
            <person name="Amoutzias G."/>
            <person name="Anthouard V."/>
            <person name="Artiguenave F."/>
            <person name="Aury J.M."/>
            <person name="Badger J.H."/>
            <person name="Beszteri B."/>
            <person name="Billiau K."/>
            <person name="Bonnet E."/>
            <person name="Bothwell J.H."/>
            <person name="Bowler C."/>
            <person name="Boyen C."/>
            <person name="Brownlee C."/>
            <person name="Carrano C.J."/>
            <person name="Charrier B."/>
            <person name="Cho G.Y."/>
            <person name="Coelho S.M."/>
            <person name="Collen J."/>
            <person name="Corre E."/>
            <person name="Da Silva C."/>
            <person name="Delage L."/>
            <person name="Delaroque N."/>
            <person name="Dittami S.M."/>
            <person name="Doulbeau S."/>
            <person name="Elias M."/>
            <person name="Farnham G."/>
            <person name="Gachon C.M."/>
            <person name="Gschloessl B."/>
            <person name="Heesch S."/>
            <person name="Jabbari K."/>
            <person name="Jubin C."/>
            <person name="Kawai H."/>
            <person name="Kimura K."/>
            <person name="Kloareg B."/>
            <person name="Kupper F.C."/>
            <person name="Lang D."/>
            <person name="Le Bail A."/>
            <person name="Leblanc C."/>
            <person name="Lerouge P."/>
            <person name="Lohr M."/>
            <person name="Lopez P.J."/>
            <person name="Martens C."/>
            <person name="Maumus F."/>
            <person name="Michel G."/>
            <person name="Miranda-Saavedra D."/>
            <person name="Morales J."/>
            <person name="Moreau H."/>
            <person name="Motomura T."/>
            <person name="Nagasato C."/>
            <person name="Napoli C.A."/>
            <person name="Nelson D.R."/>
            <person name="Nyvall-Collen P."/>
            <person name="Peters A.F."/>
            <person name="Pommier C."/>
            <person name="Potin P."/>
            <person name="Poulain J."/>
            <person name="Quesneville H."/>
            <person name="Read B."/>
            <person name="Rensing S.A."/>
            <person name="Ritter A."/>
            <person name="Rousvoal S."/>
            <person name="Samanta M."/>
            <person name="Samson G."/>
            <person name="Schroeder D.C."/>
            <person name="Segurens B."/>
            <person name="Strittmatter M."/>
            <person name="Tonon T."/>
            <person name="Tregear J.W."/>
            <person name="Valentin K."/>
            <person name="von Dassow P."/>
            <person name="Yamagishi T."/>
            <person name="Van de Peer Y."/>
            <person name="Wincker P."/>
        </authorList>
    </citation>
    <scope>NUCLEOTIDE SEQUENCE [LARGE SCALE GENOMIC DNA]</scope>
    <source>
        <strain evidence="8">Ec32 / CCAP1310/4</strain>
    </source>
</reference>
<dbReference type="Pfam" id="PF03652">
    <property type="entry name" value="RuvX"/>
    <property type="match status" value="1"/>
</dbReference>
<dbReference type="PANTHER" id="PTHR33317:SF4">
    <property type="entry name" value="POLYNUCLEOTIDYL TRANSFERASE, RIBONUCLEASE H-LIKE SUPERFAMILY PROTEIN"/>
    <property type="match status" value="1"/>
</dbReference>
<evidence type="ECO:0000313" key="8">
    <source>
        <dbReference type="Proteomes" id="UP000002630"/>
    </source>
</evidence>
<evidence type="ECO:0000256" key="1">
    <source>
        <dbReference type="ARBA" id="ARBA00022490"/>
    </source>
</evidence>
<feature type="compositionally biased region" description="Low complexity" evidence="5">
    <location>
        <begin position="38"/>
        <end position="60"/>
    </location>
</feature>
<dbReference type="GO" id="GO:0000967">
    <property type="term" value="P:rRNA 5'-end processing"/>
    <property type="evidence" value="ECO:0007669"/>
    <property type="project" value="TreeGrafter"/>
</dbReference>
<keyword evidence="2" id="KW-0690">Ribosome biogenesis</keyword>
<dbReference type="SUPFAM" id="SSF53098">
    <property type="entry name" value="Ribonuclease H-like"/>
    <property type="match status" value="1"/>
</dbReference>
<dbReference type="InterPro" id="IPR037027">
    <property type="entry name" value="YqgF/RNaseH-like_dom_sf"/>
</dbReference>
<evidence type="ECO:0000313" key="7">
    <source>
        <dbReference type="EMBL" id="CBN78349.1"/>
    </source>
</evidence>
<gene>
    <name evidence="7" type="ORF">Esi_0112_0015</name>
</gene>
<dbReference type="SMART" id="SM00732">
    <property type="entry name" value="YqgFc"/>
    <property type="match status" value="1"/>
</dbReference>
<dbReference type="NCBIfam" id="TIGR00250">
    <property type="entry name" value="RNAse_H_YqgF"/>
    <property type="match status" value="1"/>
</dbReference>
<dbReference type="OrthoDB" id="10261669at2759"/>
<evidence type="ECO:0000256" key="5">
    <source>
        <dbReference type="SAM" id="MobiDB-lite"/>
    </source>
</evidence>
<organism evidence="7 8">
    <name type="scientific">Ectocarpus siliculosus</name>
    <name type="common">Brown alga</name>
    <name type="synonym">Conferva siliculosa</name>
    <dbReference type="NCBI Taxonomy" id="2880"/>
    <lineage>
        <taxon>Eukaryota</taxon>
        <taxon>Sar</taxon>
        <taxon>Stramenopiles</taxon>
        <taxon>Ochrophyta</taxon>
        <taxon>PX clade</taxon>
        <taxon>Phaeophyceae</taxon>
        <taxon>Ectocarpales</taxon>
        <taxon>Ectocarpaceae</taxon>
        <taxon>Ectocarpus</taxon>
    </lineage>
</organism>
<feature type="domain" description="YqgF/RNase H-like" evidence="6">
    <location>
        <begin position="98"/>
        <end position="206"/>
    </location>
</feature>
<evidence type="ECO:0000256" key="2">
    <source>
        <dbReference type="ARBA" id="ARBA00022517"/>
    </source>
</evidence>
<name>D8LCY2_ECTSI</name>
<dbReference type="HAMAP" id="MF_00651">
    <property type="entry name" value="Nuclease_YqgF"/>
    <property type="match status" value="1"/>
</dbReference>
<keyword evidence="8" id="KW-1185">Reference proteome</keyword>
<dbReference type="InterPro" id="IPR006641">
    <property type="entry name" value="YqgF/RNaseH-like_dom"/>
</dbReference>
<proteinExistence type="inferred from homology"/>
<dbReference type="Proteomes" id="UP000002630">
    <property type="component" value="Linkage Group LG02"/>
</dbReference>
<dbReference type="InParanoid" id="D8LCY2"/>
<dbReference type="EMBL" id="FN649727">
    <property type="protein sequence ID" value="CBN78349.1"/>
    <property type="molecule type" value="Genomic_DNA"/>
</dbReference>
<keyword evidence="4" id="KW-0378">Hydrolase</keyword>
<dbReference type="GO" id="GO:0016787">
    <property type="term" value="F:hydrolase activity"/>
    <property type="evidence" value="ECO:0007669"/>
    <property type="project" value="UniProtKB-KW"/>
</dbReference>
<keyword evidence="3" id="KW-0540">Nuclease</keyword>
<dbReference type="CDD" id="cd16964">
    <property type="entry name" value="YqgF"/>
    <property type="match status" value="1"/>
</dbReference>
<evidence type="ECO:0000259" key="6">
    <source>
        <dbReference type="SMART" id="SM00732"/>
    </source>
</evidence>
<keyword evidence="1" id="KW-0963">Cytoplasm</keyword>
<accession>D8LCY2</accession>
<sequence>MPPRMRSVRCLQAVVSPCSSGRPAGRWSRQSLLIAPHRPSAAPARRLTTTGGAAGAPPRGYSRHRHPRNPVPGKDDLPTILTAAGMVKLCGLPGNRGSPLVGLDVAPSNFGVAVSDETKTLAFPLTRVPRRQSTKKLDPALVIGKLREIVEDCSACGLVVGWPLSKSGRAEGQCLMVLQFLRQLHLRGKVDIPVTLFDERMTSVEARGILKDDGLGRKIAEREDETAAMVILQGFLDSAEAVHGGLSTLPTGSGRGDR</sequence>
<evidence type="ECO:0000256" key="3">
    <source>
        <dbReference type="ARBA" id="ARBA00022722"/>
    </source>
</evidence>
<dbReference type="OMA" id="SEHNPED"/>
<dbReference type="Gene3D" id="3.30.420.140">
    <property type="entry name" value="YqgF/RNase H-like domain"/>
    <property type="match status" value="1"/>
</dbReference>
<dbReference type="InterPro" id="IPR005227">
    <property type="entry name" value="YqgF"/>
</dbReference>
<feature type="region of interest" description="Disordered" evidence="5">
    <location>
        <begin position="38"/>
        <end position="76"/>
    </location>
</feature>
<dbReference type="InterPro" id="IPR012337">
    <property type="entry name" value="RNaseH-like_sf"/>
</dbReference>
<dbReference type="GO" id="GO:0004518">
    <property type="term" value="F:nuclease activity"/>
    <property type="evidence" value="ECO:0007669"/>
    <property type="project" value="UniProtKB-KW"/>
</dbReference>
<evidence type="ECO:0000256" key="4">
    <source>
        <dbReference type="ARBA" id="ARBA00022801"/>
    </source>
</evidence>